<proteinExistence type="predicted"/>
<reference evidence="2 3" key="1">
    <citation type="journal article" date="2018" name="New Phytol.">
        <title>Phylogenomics of Endogonaceae and evolution of mycorrhizas within Mucoromycota.</title>
        <authorList>
            <person name="Chang Y."/>
            <person name="Desiro A."/>
            <person name="Na H."/>
            <person name="Sandor L."/>
            <person name="Lipzen A."/>
            <person name="Clum A."/>
            <person name="Barry K."/>
            <person name="Grigoriev I.V."/>
            <person name="Martin F.M."/>
            <person name="Stajich J.E."/>
            <person name="Smith M.E."/>
            <person name="Bonito G."/>
            <person name="Spatafora J.W."/>
        </authorList>
    </citation>
    <scope>NUCLEOTIDE SEQUENCE [LARGE SCALE GENOMIC DNA]</scope>
    <source>
        <strain evidence="2 3">AD002</strain>
    </source>
</reference>
<keyword evidence="1" id="KW-0472">Membrane</keyword>
<dbReference type="AlphaFoldDB" id="A0A433Q4N6"/>
<keyword evidence="3" id="KW-1185">Reference proteome</keyword>
<evidence type="ECO:0000256" key="1">
    <source>
        <dbReference type="SAM" id="Phobius"/>
    </source>
</evidence>
<comment type="caution">
    <text evidence="2">The sequence shown here is derived from an EMBL/GenBank/DDBJ whole genome shotgun (WGS) entry which is preliminary data.</text>
</comment>
<organism evidence="2 3">
    <name type="scientific">Jimgerdemannia flammicorona</name>
    <dbReference type="NCBI Taxonomy" id="994334"/>
    <lineage>
        <taxon>Eukaryota</taxon>
        <taxon>Fungi</taxon>
        <taxon>Fungi incertae sedis</taxon>
        <taxon>Mucoromycota</taxon>
        <taxon>Mucoromycotina</taxon>
        <taxon>Endogonomycetes</taxon>
        <taxon>Endogonales</taxon>
        <taxon>Endogonaceae</taxon>
        <taxon>Jimgerdemannia</taxon>
    </lineage>
</organism>
<evidence type="ECO:0000313" key="2">
    <source>
        <dbReference type="EMBL" id="RUS24779.1"/>
    </source>
</evidence>
<feature type="transmembrane region" description="Helical" evidence="1">
    <location>
        <begin position="16"/>
        <end position="38"/>
    </location>
</feature>
<gene>
    <name evidence="2" type="ORF">BC938DRAFT_473079</name>
</gene>
<protein>
    <submittedName>
        <fullName evidence="2">Uncharacterized protein</fullName>
    </submittedName>
</protein>
<dbReference type="Proteomes" id="UP000274822">
    <property type="component" value="Unassembled WGS sequence"/>
</dbReference>
<sequence length="343" mass="39970">MGSRGYYCIRHKGKYYIYYIWCNAYASCSGVRLLALLWTENLDVWRNLLDKMIIVEVDDPPQITPDIIRKIHSIRPANTEGYDTGESLLERWRNLLAQDLHDDDITISDVLSYGYIFYDDETCQEVEPELSLFIEWVYIVDLDTDSFRVKSKVADGYILRVEFRVAKLPLYLCDKHILPGRICCHCQQSSHAVGKVIYTNMFDMVVAMRIILWRHNGDSIFSHEIWLGILQFFGECCGLDYSDAVAIVKMVETSRYNHKQCLRCAILFHSEWLRKICFDEDRPQIRWYADDRSEILSSMEEGSEILSSMEEGSEILSDAEDGSEILSNSEDRSEILWYSEDSD</sequence>
<dbReference type="EMBL" id="RBNJ01014937">
    <property type="protein sequence ID" value="RUS24779.1"/>
    <property type="molecule type" value="Genomic_DNA"/>
</dbReference>
<keyword evidence="1" id="KW-1133">Transmembrane helix</keyword>
<name>A0A433Q4N6_9FUNG</name>
<evidence type="ECO:0000313" key="3">
    <source>
        <dbReference type="Proteomes" id="UP000274822"/>
    </source>
</evidence>
<accession>A0A433Q4N6</accession>
<keyword evidence="1" id="KW-0812">Transmembrane</keyword>